<keyword evidence="1" id="KW-0489">Methyltransferase</keyword>
<comment type="caution">
    <text evidence="1">The sequence shown here is derived from an EMBL/GenBank/DDBJ whole genome shotgun (WGS) entry which is preliminary data.</text>
</comment>
<dbReference type="EMBL" id="JABXXR010000295">
    <property type="protein sequence ID" value="NVN42150.1"/>
    <property type="molecule type" value="Genomic_DNA"/>
</dbReference>
<keyword evidence="2" id="KW-1185">Reference proteome</keyword>
<reference evidence="1 2" key="1">
    <citation type="submission" date="2020-06" db="EMBL/GenBank/DDBJ databases">
        <title>Description of novel acetic acid bacteria.</title>
        <authorList>
            <person name="Sombolestani A."/>
        </authorList>
    </citation>
    <scope>NUCLEOTIDE SEQUENCE [LARGE SCALE GENOMIC DNA]</scope>
    <source>
        <strain evidence="1 2">LMG 27010</strain>
    </source>
</reference>
<evidence type="ECO:0000313" key="2">
    <source>
        <dbReference type="Proteomes" id="UP000585665"/>
    </source>
</evidence>
<dbReference type="AlphaFoldDB" id="A0A850PIC9"/>
<feature type="non-terminal residue" evidence="1">
    <location>
        <position position="1"/>
    </location>
</feature>
<dbReference type="GO" id="GO:0032259">
    <property type="term" value="P:methylation"/>
    <property type="evidence" value="ECO:0007669"/>
    <property type="project" value="UniProtKB-KW"/>
</dbReference>
<organism evidence="1 2">
    <name type="scientific">Ameyamaea chiangmaiensis</name>
    <dbReference type="NCBI Taxonomy" id="442969"/>
    <lineage>
        <taxon>Bacteria</taxon>
        <taxon>Pseudomonadati</taxon>
        <taxon>Pseudomonadota</taxon>
        <taxon>Alphaproteobacteria</taxon>
        <taxon>Acetobacterales</taxon>
        <taxon>Acetobacteraceae</taxon>
        <taxon>Ameyamaea</taxon>
    </lineage>
</organism>
<dbReference type="GO" id="GO:0008168">
    <property type="term" value="F:methyltransferase activity"/>
    <property type="evidence" value="ECO:0007669"/>
    <property type="project" value="UniProtKB-KW"/>
</dbReference>
<dbReference type="Proteomes" id="UP000585665">
    <property type="component" value="Unassembled WGS sequence"/>
</dbReference>
<proteinExistence type="predicted"/>
<gene>
    <name evidence="1" type="ORF">HUK82_16515</name>
</gene>
<evidence type="ECO:0000313" key="1">
    <source>
        <dbReference type="EMBL" id="NVN42150.1"/>
    </source>
</evidence>
<protein>
    <submittedName>
        <fullName evidence="1">16S rRNA (Guanine(966)-N(2))-methyltransferase RsmD</fullName>
    </submittedName>
</protein>
<name>A0A850PIC9_9PROT</name>
<sequence>YRHDLVPAAWDALGGGGWVAPGTIVVAECARDEGLELPGELLAERIHGAARISVWRPLVIKG</sequence>
<accession>A0A850PIC9</accession>
<keyword evidence="1" id="KW-0808">Transferase</keyword>